<evidence type="ECO:0000313" key="6">
    <source>
        <dbReference type="Proteomes" id="UP000677228"/>
    </source>
</evidence>
<dbReference type="EMBL" id="CAJNOK010063704">
    <property type="protein sequence ID" value="CAF1644624.1"/>
    <property type="molecule type" value="Genomic_DNA"/>
</dbReference>
<feature type="non-terminal residue" evidence="4">
    <location>
        <position position="148"/>
    </location>
</feature>
<sequence length="148" mass="16229">MTGATPLYTAAEEGHFGVVELLIRHGADVNRSPQGNVAKDLRIENQTPLLIACMRNHEKIIRFLIQNGANVNVTSDRGSSPFLAICQHNNVELASLLIKHGARYDVEAYNLYDGKINGLIVAAESGSFDILKLLVENGLDVNYRIEGK</sequence>
<reference evidence="4" key="1">
    <citation type="submission" date="2021-02" db="EMBL/GenBank/DDBJ databases">
        <authorList>
            <person name="Nowell W R."/>
        </authorList>
    </citation>
    <scope>NUCLEOTIDE SEQUENCE</scope>
</reference>
<dbReference type="PROSITE" id="PS50297">
    <property type="entry name" value="ANK_REP_REGION"/>
    <property type="match status" value="2"/>
</dbReference>
<evidence type="ECO:0000313" key="5">
    <source>
        <dbReference type="EMBL" id="CAF4484863.1"/>
    </source>
</evidence>
<dbReference type="SMART" id="SM00248">
    <property type="entry name" value="ANK"/>
    <property type="match status" value="4"/>
</dbReference>
<evidence type="ECO:0000313" key="4">
    <source>
        <dbReference type="EMBL" id="CAF1644624.1"/>
    </source>
</evidence>
<evidence type="ECO:0000256" key="2">
    <source>
        <dbReference type="ARBA" id="ARBA00023043"/>
    </source>
</evidence>
<evidence type="ECO:0000256" key="1">
    <source>
        <dbReference type="ARBA" id="ARBA00022737"/>
    </source>
</evidence>
<dbReference type="PROSITE" id="PS50088">
    <property type="entry name" value="ANK_REPEAT"/>
    <property type="match status" value="3"/>
</dbReference>
<dbReference type="Proteomes" id="UP000677228">
    <property type="component" value="Unassembled WGS sequence"/>
</dbReference>
<name>A0A8S2G6X4_9BILA</name>
<accession>A0A8S2G6X4</accession>
<proteinExistence type="predicted"/>
<gene>
    <name evidence="4" type="ORF">OVA965_LOCUS44478</name>
    <name evidence="5" type="ORF">TMI583_LOCUS47310</name>
</gene>
<keyword evidence="1" id="KW-0677">Repeat</keyword>
<dbReference type="Pfam" id="PF12796">
    <property type="entry name" value="Ank_2"/>
    <property type="match status" value="1"/>
</dbReference>
<evidence type="ECO:0000256" key="3">
    <source>
        <dbReference type="PROSITE-ProRule" id="PRU00023"/>
    </source>
</evidence>
<organism evidence="4 6">
    <name type="scientific">Didymodactylos carnosus</name>
    <dbReference type="NCBI Taxonomy" id="1234261"/>
    <lineage>
        <taxon>Eukaryota</taxon>
        <taxon>Metazoa</taxon>
        <taxon>Spiralia</taxon>
        <taxon>Gnathifera</taxon>
        <taxon>Rotifera</taxon>
        <taxon>Eurotatoria</taxon>
        <taxon>Bdelloidea</taxon>
        <taxon>Philodinida</taxon>
        <taxon>Philodinidae</taxon>
        <taxon>Didymodactylos</taxon>
    </lineage>
</organism>
<dbReference type="PRINTS" id="PR01415">
    <property type="entry name" value="ANKYRIN"/>
</dbReference>
<keyword evidence="2 3" id="KW-0040">ANK repeat</keyword>
<comment type="caution">
    <text evidence="4">The sequence shown here is derived from an EMBL/GenBank/DDBJ whole genome shotgun (WGS) entry which is preliminary data.</text>
</comment>
<feature type="repeat" description="ANK" evidence="3">
    <location>
        <begin position="44"/>
        <end position="76"/>
    </location>
</feature>
<dbReference type="Gene3D" id="1.25.40.20">
    <property type="entry name" value="Ankyrin repeat-containing domain"/>
    <property type="match status" value="2"/>
</dbReference>
<feature type="repeat" description="ANK" evidence="3">
    <location>
        <begin position="2"/>
        <end position="34"/>
    </location>
</feature>
<feature type="repeat" description="ANK" evidence="3">
    <location>
        <begin position="119"/>
        <end position="146"/>
    </location>
</feature>
<dbReference type="AlphaFoldDB" id="A0A8S2G6X4"/>
<dbReference type="PANTHER" id="PTHR24134">
    <property type="entry name" value="ANKYRIN REPEAT-CONTAINING PROTEIN DDB_G0279043"/>
    <property type="match status" value="1"/>
</dbReference>
<dbReference type="InterPro" id="IPR036770">
    <property type="entry name" value="Ankyrin_rpt-contain_sf"/>
</dbReference>
<dbReference type="SUPFAM" id="SSF48403">
    <property type="entry name" value="Ankyrin repeat"/>
    <property type="match status" value="1"/>
</dbReference>
<dbReference type="EMBL" id="CAJOBA010091109">
    <property type="protein sequence ID" value="CAF4484863.1"/>
    <property type="molecule type" value="Genomic_DNA"/>
</dbReference>
<dbReference type="Proteomes" id="UP000682733">
    <property type="component" value="Unassembled WGS sequence"/>
</dbReference>
<evidence type="ECO:0008006" key="7">
    <source>
        <dbReference type="Google" id="ProtNLM"/>
    </source>
</evidence>
<dbReference type="PANTHER" id="PTHR24134:SF9">
    <property type="entry name" value="ANKYRIN REPEAT AND SOCS BOX PROTEIN 8"/>
    <property type="match status" value="1"/>
</dbReference>
<protein>
    <recommendedName>
        <fullName evidence="7">Ankyrin repeat protein</fullName>
    </recommendedName>
</protein>
<dbReference type="InterPro" id="IPR002110">
    <property type="entry name" value="Ankyrin_rpt"/>
</dbReference>